<dbReference type="SFLD" id="SFLDG01140">
    <property type="entry name" value="C2.B:_Phosphomannomutase_and_P"/>
    <property type="match status" value="1"/>
</dbReference>
<dbReference type="Pfam" id="PF08282">
    <property type="entry name" value="Hydrolase_3"/>
    <property type="match status" value="1"/>
</dbReference>
<protein>
    <submittedName>
        <fullName evidence="1">Cof subfamily protein (Haloacid dehalogenase superfamily)</fullName>
    </submittedName>
</protein>
<comment type="caution">
    <text evidence="1">The sequence shown here is derived from an EMBL/GenBank/DDBJ whole genome shotgun (WGS) entry which is preliminary data.</text>
</comment>
<dbReference type="SFLD" id="SFLDS00003">
    <property type="entry name" value="Haloacid_Dehalogenase"/>
    <property type="match status" value="1"/>
</dbReference>
<accession>A0ABS4GK55</accession>
<reference evidence="1 2" key="1">
    <citation type="submission" date="2021-03" db="EMBL/GenBank/DDBJ databases">
        <title>Genomic Encyclopedia of Type Strains, Phase IV (KMG-IV): sequencing the most valuable type-strain genomes for metagenomic binning, comparative biology and taxonomic classification.</title>
        <authorList>
            <person name="Goeker M."/>
        </authorList>
    </citation>
    <scope>NUCLEOTIDE SEQUENCE [LARGE SCALE GENOMIC DNA]</scope>
    <source>
        <strain evidence="1 2">DSM 24738</strain>
    </source>
</reference>
<sequence>MFVFDIDGTLLTSNEQIPQSTFKSLKKLKAAGNPITICTGRTWACTKPIINQLPSLVDFVICGNGSHIRTNQGQILYDNNLPPNFIKGFFELVFGVTDFLIATNRMVISTSTDTPYNDVDHCMKLFDTELFHERIHAKNLLAFNIDRVPYKERTYIRNKLETLDPEVKLSPLSDFWEVLSGVDNKATALKTLSNQIGIPLKRFTAFGDNFNDLDMFEVVGTAVAMGNAPEAVKKSAHYVTASNNQDGIYRYLRKHVL</sequence>
<dbReference type="Gene3D" id="3.40.50.1000">
    <property type="entry name" value="HAD superfamily/HAD-like"/>
    <property type="match status" value="1"/>
</dbReference>
<evidence type="ECO:0000313" key="1">
    <source>
        <dbReference type="EMBL" id="MBP1930631.1"/>
    </source>
</evidence>
<proteinExistence type="predicted"/>
<dbReference type="InterPro" id="IPR023214">
    <property type="entry name" value="HAD_sf"/>
</dbReference>
<evidence type="ECO:0000313" key="2">
    <source>
        <dbReference type="Proteomes" id="UP001519343"/>
    </source>
</evidence>
<dbReference type="PANTHER" id="PTHR10000">
    <property type="entry name" value="PHOSPHOSERINE PHOSPHATASE"/>
    <property type="match status" value="1"/>
</dbReference>
<dbReference type="InterPro" id="IPR036412">
    <property type="entry name" value="HAD-like_sf"/>
</dbReference>
<dbReference type="PANTHER" id="PTHR10000:SF8">
    <property type="entry name" value="HAD SUPERFAMILY HYDROLASE-LIKE, TYPE 3"/>
    <property type="match status" value="1"/>
</dbReference>
<organism evidence="1 2">
    <name type="scientific">Ammoniphilus resinae</name>
    <dbReference type="NCBI Taxonomy" id="861532"/>
    <lineage>
        <taxon>Bacteria</taxon>
        <taxon>Bacillati</taxon>
        <taxon>Bacillota</taxon>
        <taxon>Bacilli</taxon>
        <taxon>Bacillales</taxon>
        <taxon>Paenibacillaceae</taxon>
        <taxon>Aneurinibacillus group</taxon>
        <taxon>Ammoniphilus</taxon>
    </lineage>
</organism>
<gene>
    <name evidence="1" type="ORF">J2Z37_000618</name>
</gene>
<dbReference type="CDD" id="cd07516">
    <property type="entry name" value="HAD_Pase"/>
    <property type="match status" value="1"/>
</dbReference>
<dbReference type="InterPro" id="IPR000150">
    <property type="entry name" value="Cof"/>
</dbReference>
<dbReference type="EMBL" id="JAGGKT010000001">
    <property type="protein sequence ID" value="MBP1930631.1"/>
    <property type="molecule type" value="Genomic_DNA"/>
</dbReference>
<dbReference type="NCBIfam" id="TIGR00099">
    <property type="entry name" value="Cof-subfamily"/>
    <property type="match status" value="1"/>
</dbReference>
<dbReference type="InterPro" id="IPR006379">
    <property type="entry name" value="HAD-SF_hydro_IIB"/>
</dbReference>
<dbReference type="Gene3D" id="3.30.1240.10">
    <property type="match status" value="1"/>
</dbReference>
<name>A0ABS4GK55_9BACL</name>
<keyword evidence="2" id="KW-1185">Reference proteome</keyword>
<dbReference type="SUPFAM" id="SSF56784">
    <property type="entry name" value="HAD-like"/>
    <property type="match status" value="1"/>
</dbReference>
<dbReference type="NCBIfam" id="TIGR01484">
    <property type="entry name" value="HAD-SF-IIB"/>
    <property type="match status" value="1"/>
</dbReference>
<dbReference type="Proteomes" id="UP001519343">
    <property type="component" value="Unassembled WGS sequence"/>
</dbReference>
<dbReference type="RefSeq" id="WP_209808709.1">
    <property type="nucleotide sequence ID" value="NZ_JAGGKT010000001.1"/>
</dbReference>